<accession>A0A1B7XU78</accession>
<comment type="caution">
    <text evidence="2">The sequence shown here is derived from an EMBL/GenBank/DDBJ whole genome shotgun (WGS) entry which is preliminary data.</text>
</comment>
<evidence type="ECO:0000313" key="3">
    <source>
        <dbReference type="Proteomes" id="UP000092177"/>
    </source>
</evidence>
<reference evidence="3" key="1">
    <citation type="journal article" date="2017" name="BMC Genomics">
        <title>Gapless genome assembly of Colletotrichum higginsianum reveals chromosome structure and association of transposable elements with secondary metabolite gene clusters.</title>
        <authorList>
            <person name="Dallery J.-F."/>
            <person name="Lapalu N."/>
            <person name="Zampounis A."/>
            <person name="Pigne S."/>
            <person name="Luyten I."/>
            <person name="Amselem J."/>
            <person name="Wittenberg A.H.J."/>
            <person name="Zhou S."/>
            <person name="de Queiroz M.V."/>
            <person name="Robin G.P."/>
            <person name="Auger A."/>
            <person name="Hainaut M."/>
            <person name="Henrissat B."/>
            <person name="Kim K.-T."/>
            <person name="Lee Y.-H."/>
            <person name="Lespinet O."/>
            <person name="Schwartz D.C."/>
            <person name="Thon M.R."/>
            <person name="O'Connell R.J."/>
        </authorList>
    </citation>
    <scope>NUCLEOTIDE SEQUENCE [LARGE SCALE GENOMIC DNA]</scope>
    <source>
        <strain evidence="3">IMI 349063</strain>
    </source>
</reference>
<gene>
    <name evidence="2" type="ORF">CH63R_12448</name>
</gene>
<name>A0A1B7XU78_COLHI</name>
<dbReference type="Proteomes" id="UP000092177">
    <property type="component" value="Chromosome 9"/>
</dbReference>
<feature type="chain" id="PRO_5008601084" evidence="1">
    <location>
        <begin position="24"/>
        <end position="72"/>
    </location>
</feature>
<keyword evidence="3" id="KW-1185">Reference proteome</keyword>
<dbReference type="GeneID" id="28871529"/>
<organism evidence="2 3">
    <name type="scientific">Colletotrichum higginsianum (strain IMI 349063)</name>
    <name type="common">Crucifer anthracnose fungus</name>
    <dbReference type="NCBI Taxonomy" id="759273"/>
    <lineage>
        <taxon>Eukaryota</taxon>
        <taxon>Fungi</taxon>
        <taxon>Dikarya</taxon>
        <taxon>Ascomycota</taxon>
        <taxon>Pezizomycotina</taxon>
        <taxon>Sordariomycetes</taxon>
        <taxon>Hypocreomycetidae</taxon>
        <taxon>Glomerellales</taxon>
        <taxon>Glomerellaceae</taxon>
        <taxon>Colletotrichum</taxon>
        <taxon>Colletotrichum destructivum species complex</taxon>
    </lineage>
</organism>
<dbReference type="VEuPathDB" id="FungiDB:CH63R_12448"/>
<evidence type="ECO:0000313" key="2">
    <source>
        <dbReference type="EMBL" id="OBR03321.1"/>
    </source>
</evidence>
<proteinExistence type="predicted"/>
<protein>
    <submittedName>
        <fullName evidence="2">Cellulose-binding family ii</fullName>
    </submittedName>
</protein>
<dbReference type="KEGG" id="chig:CH63R_12448"/>
<keyword evidence="1" id="KW-0732">Signal</keyword>
<feature type="signal peptide" evidence="1">
    <location>
        <begin position="1"/>
        <end position="23"/>
    </location>
</feature>
<dbReference type="AlphaFoldDB" id="A0A1B7XU78"/>
<dbReference type="OrthoDB" id="2141514at2759"/>
<sequence length="72" mass="7708">MKAFAAFALVAAVVATDHGPSYSFEVESLVNHTFYQPLQSAVGSDLKLPVIVWGNGGCKPCTFGCSKRDSRE</sequence>
<evidence type="ECO:0000256" key="1">
    <source>
        <dbReference type="SAM" id="SignalP"/>
    </source>
</evidence>
<dbReference type="EMBL" id="LTAN01000009">
    <property type="protein sequence ID" value="OBR03321.1"/>
    <property type="molecule type" value="Genomic_DNA"/>
</dbReference>
<dbReference type="RefSeq" id="XP_018151839.1">
    <property type="nucleotide sequence ID" value="XM_018307422.1"/>
</dbReference>